<dbReference type="CDD" id="cd05008">
    <property type="entry name" value="SIS_GlmS_GlmD_1"/>
    <property type="match status" value="1"/>
</dbReference>
<evidence type="ECO:0000256" key="4">
    <source>
        <dbReference type="ARBA" id="ARBA00029292"/>
    </source>
</evidence>
<evidence type="ECO:0000256" key="2">
    <source>
        <dbReference type="ARBA" id="ARBA00022737"/>
    </source>
</evidence>
<dbReference type="PANTHER" id="PTHR32502">
    <property type="entry name" value="N-ACETYLGALACTOSAMINE PERMEASE II COMPONENT-RELATED"/>
    <property type="match status" value="1"/>
</dbReference>
<proteinExistence type="inferred from homology"/>
<dbReference type="GO" id="GO:0016853">
    <property type="term" value="F:isomerase activity"/>
    <property type="evidence" value="ECO:0007669"/>
    <property type="project" value="UniProtKB-KW"/>
</dbReference>
<keyword evidence="7" id="KW-1185">Reference proteome</keyword>
<evidence type="ECO:0000259" key="5">
    <source>
        <dbReference type="PROSITE" id="PS51464"/>
    </source>
</evidence>
<dbReference type="STRING" id="1121025.SAMN02745249_00942"/>
<dbReference type="PANTHER" id="PTHR32502:SF3">
    <property type="entry name" value="D-GALACTOSAMINE-6-PHOSPHATE DEAMINASE AGAS-RELATED"/>
    <property type="match status" value="1"/>
</dbReference>
<gene>
    <name evidence="6" type="ORF">SAMN02745249_00942</name>
</gene>
<dbReference type="Pfam" id="PF01380">
    <property type="entry name" value="SIS"/>
    <property type="match status" value="1"/>
</dbReference>
<dbReference type="Proteomes" id="UP000184128">
    <property type="component" value="Unassembled WGS sequence"/>
</dbReference>
<dbReference type="Gene3D" id="3.40.50.10490">
    <property type="entry name" value="Glucose-6-phosphate isomerase like protein, domain 1"/>
    <property type="match status" value="2"/>
</dbReference>
<reference evidence="6 7" key="1">
    <citation type="submission" date="2016-11" db="EMBL/GenBank/DDBJ databases">
        <authorList>
            <person name="Jaros S."/>
            <person name="Januszkiewicz K."/>
            <person name="Wedrychowicz H."/>
        </authorList>
    </citation>
    <scope>NUCLEOTIDE SEQUENCE [LARGE SCALE GENOMIC DNA]</scope>
    <source>
        <strain evidence="6 7">DSM 15692</strain>
    </source>
</reference>
<organism evidence="6 7">
    <name type="scientific">Atopostipes suicloacalis DSM 15692</name>
    <dbReference type="NCBI Taxonomy" id="1121025"/>
    <lineage>
        <taxon>Bacteria</taxon>
        <taxon>Bacillati</taxon>
        <taxon>Bacillota</taxon>
        <taxon>Bacilli</taxon>
        <taxon>Lactobacillales</taxon>
        <taxon>Carnobacteriaceae</taxon>
        <taxon>Atopostipes</taxon>
    </lineage>
</organism>
<name>A0A1M4VJY1_9LACT</name>
<dbReference type="GO" id="GO:0097367">
    <property type="term" value="F:carbohydrate derivative binding"/>
    <property type="evidence" value="ECO:0007669"/>
    <property type="project" value="InterPro"/>
</dbReference>
<dbReference type="InterPro" id="IPR050303">
    <property type="entry name" value="GatZ_KbaZ_carbometab"/>
</dbReference>
<dbReference type="CDD" id="cd05010">
    <property type="entry name" value="SIS_AgaS_like"/>
    <property type="match status" value="1"/>
</dbReference>
<feature type="domain" description="SIS" evidence="5">
    <location>
        <begin position="45"/>
        <end position="201"/>
    </location>
</feature>
<dbReference type="GO" id="GO:0009401">
    <property type="term" value="P:phosphoenolpyruvate-dependent sugar phosphotransferase system"/>
    <property type="evidence" value="ECO:0007669"/>
    <property type="project" value="TreeGrafter"/>
</dbReference>
<evidence type="ECO:0000313" key="7">
    <source>
        <dbReference type="Proteomes" id="UP000184128"/>
    </source>
</evidence>
<dbReference type="GO" id="GO:0016787">
    <property type="term" value="F:hydrolase activity"/>
    <property type="evidence" value="ECO:0007669"/>
    <property type="project" value="UniProtKB-KW"/>
</dbReference>
<keyword evidence="6" id="KW-0413">Isomerase</keyword>
<comment type="catalytic activity">
    <reaction evidence="4">
        <text>D-galactosamine 6-phosphate + H2O = D-tagatopyranose 1-phosphate + NH4(+)</text>
        <dbReference type="Rhea" id="RHEA:47680"/>
        <dbReference type="ChEBI" id="CHEBI:15377"/>
        <dbReference type="ChEBI" id="CHEBI:28938"/>
        <dbReference type="ChEBI" id="CHEBI:71674"/>
        <dbReference type="ChEBI" id="CHEBI:138150"/>
    </reaction>
</comment>
<evidence type="ECO:0000313" key="6">
    <source>
        <dbReference type="EMBL" id="SHE69396.1"/>
    </source>
</evidence>
<dbReference type="InterPro" id="IPR001347">
    <property type="entry name" value="SIS_dom"/>
</dbReference>
<comment type="similarity">
    <text evidence="1">Belongs to the SIS family. AgaS subfamily.</text>
</comment>
<dbReference type="GO" id="GO:1901135">
    <property type="term" value="P:carbohydrate derivative metabolic process"/>
    <property type="evidence" value="ECO:0007669"/>
    <property type="project" value="InterPro"/>
</dbReference>
<dbReference type="InterPro" id="IPR035464">
    <property type="entry name" value="SIS_AgaS"/>
</dbReference>
<dbReference type="EMBL" id="FQUF01000012">
    <property type="protein sequence ID" value="SHE69396.1"/>
    <property type="molecule type" value="Genomic_DNA"/>
</dbReference>
<sequence length="389" mass="42900">MEKYDINNMEKVGASVTAREIYQQPELWEETYSIYKENRNDVKKYLEKISSKHDQIQIIFTGAGTSAYVGKTVTPYLMDKLDETKWSVTSVPTTSIVSNPSQYLQKETPTLLVSFARSGNSPESVATVDLAKEIVDDFYQMTITCAAEGQLAKAAEGDDKNLLLLMPERSNDQGFAMTGSYTCMTLTALLVFGSLDEKTEESYVTQIIESGNQVLGQADQVENTLDTNFERIIYLGSGSLEGLAQEAQLKVLELTAGQAEASFESSLGFRHGPKSFVNQQTLIFGFVSNDLYTRKYDVDMLDELRADDIAESIVAVQVDSEGNFEGNHFEIAEKASVLPDAFLALPYILFGQLVSLHASIKLGHAPDNPSPAGTVNRVVKGVTIHDYNK</sequence>
<dbReference type="GO" id="GO:0005886">
    <property type="term" value="C:plasma membrane"/>
    <property type="evidence" value="ECO:0007669"/>
    <property type="project" value="TreeGrafter"/>
</dbReference>
<accession>A0A1M4VJY1</accession>
<keyword evidence="3" id="KW-0378">Hydrolase</keyword>
<dbReference type="PROSITE" id="PS51464">
    <property type="entry name" value="SIS"/>
    <property type="match status" value="2"/>
</dbReference>
<protein>
    <submittedName>
        <fullName evidence="6">Galactosamine 6-phosphate isomerase AgaS</fullName>
    </submittedName>
</protein>
<feature type="domain" description="SIS" evidence="5">
    <location>
        <begin position="221"/>
        <end position="369"/>
    </location>
</feature>
<evidence type="ECO:0000256" key="1">
    <source>
        <dbReference type="ARBA" id="ARBA00007748"/>
    </source>
</evidence>
<evidence type="ECO:0000256" key="3">
    <source>
        <dbReference type="ARBA" id="ARBA00022801"/>
    </source>
</evidence>
<keyword evidence="2" id="KW-0677">Repeat</keyword>
<dbReference type="InterPro" id="IPR035466">
    <property type="entry name" value="GlmS/AgaS_SIS"/>
</dbReference>
<dbReference type="InterPro" id="IPR046348">
    <property type="entry name" value="SIS_dom_sf"/>
</dbReference>
<dbReference type="AlphaFoldDB" id="A0A1M4VJY1"/>
<dbReference type="SUPFAM" id="SSF53697">
    <property type="entry name" value="SIS domain"/>
    <property type="match status" value="1"/>
</dbReference>